<accession>A0ACB9IJW6</accession>
<organism evidence="1 2">
    <name type="scientific">Smallanthus sonchifolius</name>
    <dbReference type="NCBI Taxonomy" id="185202"/>
    <lineage>
        <taxon>Eukaryota</taxon>
        <taxon>Viridiplantae</taxon>
        <taxon>Streptophyta</taxon>
        <taxon>Embryophyta</taxon>
        <taxon>Tracheophyta</taxon>
        <taxon>Spermatophyta</taxon>
        <taxon>Magnoliopsida</taxon>
        <taxon>eudicotyledons</taxon>
        <taxon>Gunneridae</taxon>
        <taxon>Pentapetalae</taxon>
        <taxon>asterids</taxon>
        <taxon>campanulids</taxon>
        <taxon>Asterales</taxon>
        <taxon>Asteraceae</taxon>
        <taxon>Asteroideae</taxon>
        <taxon>Heliantheae alliance</taxon>
        <taxon>Millerieae</taxon>
        <taxon>Smallanthus</taxon>
    </lineage>
</organism>
<dbReference type="Proteomes" id="UP001056120">
    <property type="component" value="Linkage Group LG08"/>
</dbReference>
<proteinExistence type="predicted"/>
<gene>
    <name evidence="1" type="ORF">L1987_23710</name>
</gene>
<keyword evidence="2" id="KW-1185">Reference proteome</keyword>
<sequence length="112" mass="13607">MEINKDLEDEYVRKNLLEMQNASYFEDMAESEQTEKVEMEKAEELRLRKKGTESISTTYSRRPKKAMYALLYKKIDNEKEKLLEHAVYFYEHGYKWEKVFGMIKEKVEYDVK</sequence>
<evidence type="ECO:0000313" key="1">
    <source>
        <dbReference type="EMBL" id="KAI3807776.1"/>
    </source>
</evidence>
<name>A0ACB9IJW6_9ASTR</name>
<reference evidence="1 2" key="2">
    <citation type="journal article" date="2022" name="Mol. Ecol. Resour.">
        <title>The genomes of chicory, endive, great burdock and yacon provide insights into Asteraceae paleo-polyploidization history and plant inulin production.</title>
        <authorList>
            <person name="Fan W."/>
            <person name="Wang S."/>
            <person name="Wang H."/>
            <person name="Wang A."/>
            <person name="Jiang F."/>
            <person name="Liu H."/>
            <person name="Zhao H."/>
            <person name="Xu D."/>
            <person name="Zhang Y."/>
        </authorList>
    </citation>
    <scope>NUCLEOTIDE SEQUENCE [LARGE SCALE GENOMIC DNA]</scope>
    <source>
        <strain evidence="2">cv. Yunnan</strain>
        <tissue evidence="1">Leaves</tissue>
    </source>
</reference>
<evidence type="ECO:0000313" key="2">
    <source>
        <dbReference type="Proteomes" id="UP001056120"/>
    </source>
</evidence>
<comment type="caution">
    <text evidence="1">The sequence shown here is derived from an EMBL/GenBank/DDBJ whole genome shotgun (WGS) entry which is preliminary data.</text>
</comment>
<dbReference type="EMBL" id="CM042025">
    <property type="protein sequence ID" value="KAI3807776.1"/>
    <property type="molecule type" value="Genomic_DNA"/>
</dbReference>
<reference evidence="2" key="1">
    <citation type="journal article" date="2022" name="Mol. Ecol. Resour.">
        <title>The genomes of chicory, endive, great burdock and yacon provide insights into Asteraceae palaeo-polyploidization history and plant inulin production.</title>
        <authorList>
            <person name="Fan W."/>
            <person name="Wang S."/>
            <person name="Wang H."/>
            <person name="Wang A."/>
            <person name="Jiang F."/>
            <person name="Liu H."/>
            <person name="Zhao H."/>
            <person name="Xu D."/>
            <person name="Zhang Y."/>
        </authorList>
    </citation>
    <scope>NUCLEOTIDE SEQUENCE [LARGE SCALE GENOMIC DNA]</scope>
    <source>
        <strain evidence="2">cv. Yunnan</strain>
    </source>
</reference>
<protein>
    <submittedName>
        <fullName evidence="1">Uncharacterized protein</fullName>
    </submittedName>
</protein>